<keyword evidence="1" id="KW-0732">Signal</keyword>
<name>A0A378UJC7_BERDE</name>
<protein>
    <recommendedName>
        <fullName evidence="4">Lipoprotein</fullName>
    </recommendedName>
</protein>
<reference evidence="2 3" key="1">
    <citation type="submission" date="2018-06" db="EMBL/GenBank/DDBJ databases">
        <authorList>
            <consortium name="Pathogen Informatics"/>
            <person name="Doyle S."/>
        </authorList>
    </citation>
    <scope>NUCLEOTIDE SEQUENCE [LARGE SCALE GENOMIC DNA]</scope>
    <source>
        <strain evidence="2 3">NCTC10295</strain>
    </source>
</reference>
<dbReference type="EMBL" id="UGQS01000002">
    <property type="protein sequence ID" value="STZ76833.1"/>
    <property type="molecule type" value="Genomic_DNA"/>
</dbReference>
<evidence type="ECO:0000256" key="1">
    <source>
        <dbReference type="SAM" id="SignalP"/>
    </source>
</evidence>
<dbReference type="AlphaFoldDB" id="A0A378UJC7"/>
<accession>A0A378UJC7</accession>
<keyword evidence="3" id="KW-1185">Reference proteome</keyword>
<organism evidence="2 3">
    <name type="scientific">Bergeriella denitrificans</name>
    <name type="common">Neisseria denitrificans</name>
    <dbReference type="NCBI Taxonomy" id="494"/>
    <lineage>
        <taxon>Bacteria</taxon>
        <taxon>Pseudomonadati</taxon>
        <taxon>Pseudomonadota</taxon>
        <taxon>Betaproteobacteria</taxon>
        <taxon>Neisseriales</taxon>
        <taxon>Neisseriaceae</taxon>
        <taxon>Bergeriella</taxon>
    </lineage>
</organism>
<evidence type="ECO:0000313" key="2">
    <source>
        <dbReference type="EMBL" id="STZ76833.1"/>
    </source>
</evidence>
<proteinExistence type="predicted"/>
<gene>
    <name evidence="2" type="ORF">NCTC10295_01619</name>
</gene>
<feature type="chain" id="PRO_5017019921" description="Lipoprotein" evidence="1">
    <location>
        <begin position="22"/>
        <end position="200"/>
    </location>
</feature>
<evidence type="ECO:0000313" key="3">
    <source>
        <dbReference type="Proteomes" id="UP000254651"/>
    </source>
</evidence>
<dbReference type="Proteomes" id="UP000254651">
    <property type="component" value="Unassembled WGS sequence"/>
</dbReference>
<dbReference type="RefSeq" id="WP_066079557.1">
    <property type="nucleotide sequence ID" value="NZ_CP181246.1"/>
</dbReference>
<sequence>MKKWLVIFLAGIAVAGCSARAVVVNKKVDYDQRTEARVRVYLPNGNRTTFVLNDTQCGDVKAKPGKVSKNPFSRQNMHNGLPKRTLKNISVGMPATERSLRTADRSSYFETDVFREQVVTAGKPAVVKGSSLFAGESATVSCNIAGEFTPKAGKDYEIDYRVVGGYCRLFIYELKAADKPQNQAVRAEQGKEVSYRKCHA</sequence>
<feature type="signal peptide" evidence="1">
    <location>
        <begin position="1"/>
        <end position="21"/>
    </location>
</feature>
<evidence type="ECO:0008006" key="4">
    <source>
        <dbReference type="Google" id="ProtNLM"/>
    </source>
</evidence>
<dbReference type="PROSITE" id="PS51257">
    <property type="entry name" value="PROKAR_LIPOPROTEIN"/>
    <property type="match status" value="1"/>
</dbReference>